<dbReference type="STRING" id="538381.GCA_001696535_03372"/>
<name>A0A285RQ22_9HYPH</name>
<dbReference type="SUPFAM" id="SSF53335">
    <property type="entry name" value="S-adenosyl-L-methionine-dependent methyltransferases"/>
    <property type="match status" value="1"/>
</dbReference>
<dbReference type="Gene3D" id="3.40.50.150">
    <property type="entry name" value="Vaccinia Virus protein VP39"/>
    <property type="match status" value="1"/>
</dbReference>
<dbReference type="AlphaFoldDB" id="A0A285RQ22"/>
<keyword evidence="3" id="KW-1185">Reference proteome</keyword>
<dbReference type="InterPro" id="IPR013216">
    <property type="entry name" value="Methyltransf_11"/>
</dbReference>
<gene>
    <name evidence="2" type="ORF">SAMN05421512_102137</name>
</gene>
<evidence type="ECO:0000259" key="1">
    <source>
        <dbReference type="Pfam" id="PF08241"/>
    </source>
</evidence>
<organism evidence="2 3">
    <name type="scientific">Stappia indica</name>
    <dbReference type="NCBI Taxonomy" id="538381"/>
    <lineage>
        <taxon>Bacteria</taxon>
        <taxon>Pseudomonadati</taxon>
        <taxon>Pseudomonadota</taxon>
        <taxon>Alphaproteobacteria</taxon>
        <taxon>Hyphomicrobiales</taxon>
        <taxon>Stappiaceae</taxon>
        <taxon>Stappia</taxon>
    </lineage>
</organism>
<keyword evidence="2" id="KW-0808">Transferase</keyword>
<dbReference type="RefSeq" id="WP_083202515.1">
    <property type="nucleotide sequence ID" value="NZ_MBQE01000004.1"/>
</dbReference>
<proteinExistence type="predicted"/>
<dbReference type="PANTHER" id="PTHR43464">
    <property type="entry name" value="METHYLTRANSFERASE"/>
    <property type="match status" value="1"/>
</dbReference>
<dbReference type="Pfam" id="PF08241">
    <property type="entry name" value="Methyltransf_11"/>
    <property type="match status" value="1"/>
</dbReference>
<reference evidence="2 3" key="1">
    <citation type="submission" date="2017-08" db="EMBL/GenBank/DDBJ databases">
        <authorList>
            <person name="de Groot N.N."/>
        </authorList>
    </citation>
    <scope>NUCLEOTIDE SEQUENCE [LARGE SCALE GENOMIC DNA]</scope>
    <source>
        <strain evidence="2 3">USBA 352</strain>
    </source>
</reference>
<dbReference type="InterPro" id="IPR029063">
    <property type="entry name" value="SAM-dependent_MTases_sf"/>
</dbReference>
<dbReference type="CDD" id="cd02440">
    <property type="entry name" value="AdoMet_MTases"/>
    <property type="match status" value="1"/>
</dbReference>
<dbReference type="PANTHER" id="PTHR43464:SF23">
    <property type="entry name" value="JUVENILE HORMONE ACID O-METHYLTRANSFERASE"/>
    <property type="match status" value="1"/>
</dbReference>
<sequence>MGGILQRIVGALTGAGAREEAEKPHFQRDYERHVRKLKESHPLDEAMSLAVGGHYDIQGKVHLALLRSLGLKDGDSLVDLGCGSGRTARRLAESGSYGYLGIDVVEDLIAYARANTPADYRFHISTDLKIPAGDASADIVYSFSLFTHLLHEETYLYMEEVRRVLRPGGTFLFSFLEFGSPGHFPVFLGSVEQQKAGTKPVMNMFIERNVIELWAEKLGFAVESYIDGNREIVPDGRLGQTGAVLRRL</sequence>
<evidence type="ECO:0000313" key="3">
    <source>
        <dbReference type="Proteomes" id="UP000219331"/>
    </source>
</evidence>
<feature type="domain" description="Methyltransferase type 11" evidence="1">
    <location>
        <begin position="78"/>
        <end position="173"/>
    </location>
</feature>
<accession>A0A285RQ22</accession>
<evidence type="ECO:0000313" key="2">
    <source>
        <dbReference type="EMBL" id="SOB96221.1"/>
    </source>
</evidence>
<dbReference type="GO" id="GO:0032259">
    <property type="term" value="P:methylation"/>
    <property type="evidence" value="ECO:0007669"/>
    <property type="project" value="UniProtKB-KW"/>
</dbReference>
<dbReference type="GO" id="GO:0010420">
    <property type="term" value="F:polyprenyldihydroxybenzoate methyltransferase activity"/>
    <property type="evidence" value="ECO:0007669"/>
    <property type="project" value="TreeGrafter"/>
</dbReference>
<dbReference type="EMBL" id="OBML01000002">
    <property type="protein sequence ID" value="SOB96221.1"/>
    <property type="molecule type" value="Genomic_DNA"/>
</dbReference>
<protein>
    <submittedName>
        <fullName evidence="2">Methyltransferase domain-containing protein</fullName>
    </submittedName>
</protein>
<dbReference type="Proteomes" id="UP000219331">
    <property type="component" value="Unassembled WGS sequence"/>
</dbReference>
<keyword evidence="2" id="KW-0489">Methyltransferase</keyword>
<dbReference type="OrthoDB" id="9801538at2"/>